<organism evidence="7 8">
    <name type="scientific">Bowmanella yangjiangensis</name>
    <dbReference type="NCBI Taxonomy" id="2811230"/>
    <lineage>
        <taxon>Bacteria</taxon>
        <taxon>Pseudomonadati</taxon>
        <taxon>Pseudomonadota</taxon>
        <taxon>Gammaproteobacteria</taxon>
        <taxon>Alteromonadales</taxon>
        <taxon>Alteromonadaceae</taxon>
        <taxon>Bowmanella</taxon>
    </lineage>
</organism>
<dbReference type="SUPFAM" id="SSF46955">
    <property type="entry name" value="Putative DNA-binding domain"/>
    <property type="match status" value="1"/>
</dbReference>
<evidence type="ECO:0000256" key="2">
    <source>
        <dbReference type="ARBA" id="ARBA00023015"/>
    </source>
</evidence>
<keyword evidence="4" id="KW-0804">Transcription</keyword>
<evidence type="ECO:0000256" key="5">
    <source>
        <dbReference type="SAM" id="Coils"/>
    </source>
</evidence>
<evidence type="ECO:0000259" key="6">
    <source>
        <dbReference type="PROSITE" id="PS50937"/>
    </source>
</evidence>
<evidence type="ECO:0000256" key="4">
    <source>
        <dbReference type="ARBA" id="ARBA00023163"/>
    </source>
</evidence>
<dbReference type="SMART" id="SM00422">
    <property type="entry name" value="HTH_MERR"/>
    <property type="match status" value="1"/>
</dbReference>
<dbReference type="InterPro" id="IPR047057">
    <property type="entry name" value="MerR_fam"/>
</dbReference>
<keyword evidence="8" id="KW-1185">Reference proteome</keyword>
<dbReference type="PRINTS" id="PR00040">
    <property type="entry name" value="HTHMERR"/>
</dbReference>
<dbReference type="EMBL" id="JAFKCS010000020">
    <property type="protein sequence ID" value="MBN7821578.1"/>
    <property type="molecule type" value="Genomic_DNA"/>
</dbReference>
<keyword evidence="5" id="KW-0175">Coiled coil</keyword>
<keyword evidence="3" id="KW-0238">DNA-binding</keyword>
<dbReference type="Proteomes" id="UP000663992">
    <property type="component" value="Unassembled WGS sequence"/>
</dbReference>
<keyword evidence="2" id="KW-0805">Transcription regulation</keyword>
<dbReference type="InterPro" id="IPR000551">
    <property type="entry name" value="MerR-type_HTH_dom"/>
</dbReference>
<evidence type="ECO:0000313" key="8">
    <source>
        <dbReference type="Proteomes" id="UP000663992"/>
    </source>
</evidence>
<reference evidence="7 8" key="1">
    <citation type="submission" date="2021-03" db="EMBL/GenBank/DDBJ databases">
        <title>novel species isolated from a fishpond in China.</title>
        <authorList>
            <person name="Lu H."/>
            <person name="Cai Z."/>
        </authorList>
    </citation>
    <scope>NUCLEOTIDE SEQUENCE [LARGE SCALE GENOMIC DNA]</scope>
    <source>
        <strain evidence="7 8">Y57</strain>
    </source>
</reference>
<protein>
    <submittedName>
        <fullName evidence="7">MerR family transcriptional regulator</fullName>
    </submittedName>
</protein>
<dbReference type="Pfam" id="PF13411">
    <property type="entry name" value="MerR_1"/>
    <property type="match status" value="1"/>
</dbReference>
<proteinExistence type="predicted"/>
<evidence type="ECO:0000256" key="3">
    <source>
        <dbReference type="ARBA" id="ARBA00023125"/>
    </source>
</evidence>
<gene>
    <name evidence="7" type="ORF">J0A65_17050</name>
</gene>
<dbReference type="PANTHER" id="PTHR30204:SF69">
    <property type="entry name" value="MERR-FAMILY TRANSCRIPTIONAL REGULATOR"/>
    <property type="match status" value="1"/>
</dbReference>
<comment type="caution">
    <text evidence="7">The sequence shown here is derived from an EMBL/GenBank/DDBJ whole genome shotgun (WGS) entry which is preliminary data.</text>
</comment>
<keyword evidence="1" id="KW-0678">Repressor</keyword>
<dbReference type="RefSeq" id="WP_206595524.1">
    <property type="nucleotide sequence ID" value="NZ_JAFKCS010000020.1"/>
</dbReference>
<evidence type="ECO:0000313" key="7">
    <source>
        <dbReference type="EMBL" id="MBN7821578.1"/>
    </source>
</evidence>
<feature type="domain" description="HTH merR-type" evidence="6">
    <location>
        <begin position="1"/>
        <end position="69"/>
    </location>
</feature>
<dbReference type="PANTHER" id="PTHR30204">
    <property type="entry name" value="REDOX-CYCLING DRUG-SENSING TRANSCRIPTIONAL ACTIVATOR SOXR"/>
    <property type="match status" value="1"/>
</dbReference>
<evidence type="ECO:0000256" key="1">
    <source>
        <dbReference type="ARBA" id="ARBA00022491"/>
    </source>
</evidence>
<accession>A0ABS3CWU0</accession>
<dbReference type="PROSITE" id="PS50937">
    <property type="entry name" value="HTH_MERR_2"/>
    <property type="match status" value="1"/>
</dbReference>
<feature type="coiled-coil region" evidence="5">
    <location>
        <begin position="84"/>
        <end position="111"/>
    </location>
</feature>
<name>A0ABS3CWU0_9ALTE</name>
<dbReference type="InterPro" id="IPR009061">
    <property type="entry name" value="DNA-bd_dom_put_sf"/>
</dbReference>
<sequence length="129" mass="14787">MKINQLAKQADVPAKTIRYYEEIGLLKPAERADNGYRIYREADVHTLLFIRRCRDLQISLEDIKTMIAAQVDDSAPCTNVDNIIKQQLERVRVARDELNKLEQSLTMLANSCKRNKVSECGILHKLTGE</sequence>
<dbReference type="Gene3D" id="1.10.1660.10">
    <property type="match status" value="1"/>
</dbReference>